<dbReference type="Pfam" id="PF04072">
    <property type="entry name" value="LCM"/>
    <property type="match status" value="1"/>
</dbReference>
<dbReference type="PANTHER" id="PTHR43619">
    <property type="entry name" value="S-ADENOSYL-L-METHIONINE-DEPENDENT METHYLTRANSFERASE YKTD-RELATED"/>
    <property type="match status" value="1"/>
</dbReference>
<dbReference type="InterPro" id="IPR007213">
    <property type="entry name" value="Ppm1/Ppm2/Tcmp"/>
</dbReference>
<dbReference type="PANTHER" id="PTHR43619:SF2">
    <property type="entry name" value="S-ADENOSYL-L-METHIONINE-DEPENDENT METHYLTRANSFERASES SUPERFAMILY PROTEIN"/>
    <property type="match status" value="1"/>
</dbReference>
<evidence type="ECO:0000313" key="3">
    <source>
        <dbReference type="EMBL" id="QKW48796.1"/>
    </source>
</evidence>
<dbReference type="RefSeq" id="WP_176160528.1">
    <property type="nucleotide sequence ID" value="NZ_CP054929.1"/>
</dbReference>
<keyword evidence="2 3" id="KW-0808">Transferase</keyword>
<dbReference type="Proteomes" id="UP000509303">
    <property type="component" value="Chromosome"/>
</dbReference>
<dbReference type="AlphaFoldDB" id="A0A7H8N329"/>
<evidence type="ECO:0000256" key="1">
    <source>
        <dbReference type="ARBA" id="ARBA00022603"/>
    </source>
</evidence>
<dbReference type="GO" id="GO:0032259">
    <property type="term" value="P:methylation"/>
    <property type="evidence" value="ECO:0007669"/>
    <property type="project" value="UniProtKB-KW"/>
</dbReference>
<dbReference type="SUPFAM" id="SSF53335">
    <property type="entry name" value="S-adenosyl-L-methionine-dependent methyltransferases"/>
    <property type="match status" value="1"/>
</dbReference>
<reference evidence="3 4" key="1">
    <citation type="submission" date="2020-06" db="EMBL/GenBank/DDBJ databases">
        <title>Genome mining for natural products.</title>
        <authorList>
            <person name="Zhang B."/>
            <person name="Shi J."/>
            <person name="Ge H."/>
        </authorList>
    </citation>
    <scope>NUCLEOTIDE SEQUENCE [LARGE SCALE GENOMIC DNA]</scope>
    <source>
        <strain evidence="3 4">NA00687</strain>
    </source>
</reference>
<dbReference type="Gene3D" id="3.40.50.150">
    <property type="entry name" value="Vaccinia Virus protein VP39"/>
    <property type="match status" value="1"/>
</dbReference>
<dbReference type="InterPro" id="IPR016874">
    <property type="entry name" value="TcmP-like"/>
</dbReference>
<dbReference type="InterPro" id="IPR029063">
    <property type="entry name" value="SAM-dependent_MTases_sf"/>
</dbReference>
<sequence>MTKVKLAGEKATLLPTLYGRALDSQSPDSILHDTMAYDAVQQIEVDFSTVGLRRGDDTAIALRARCLDDWAREFLAAHPECVVLHLGCGLDTRVYRIDPGPGVRWFDVDYPEVIELRGQLFPDRDGCTAIGASVTDPMWLAEIKGDLPVLVVAEGLFMYLREDEGKDLVRRVLDHFPSGQFVFDGLSRRGTKLQKLNKAVQAAKATVHWGFDSCEELEAIDSRLRCVSSMSAFDLDNDRLPTGFRMTAKVSKVFTGMRNLAVFYRMDFQPSASG</sequence>
<evidence type="ECO:0000313" key="4">
    <source>
        <dbReference type="Proteomes" id="UP000509303"/>
    </source>
</evidence>
<keyword evidence="1 3" id="KW-0489">Methyltransferase</keyword>
<protein>
    <submittedName>
        <fullName evidence="3">Class I SAM-dependent methyltransferase</fullName>
    </submittedName>
</protein>
<keyword evidence="4" id="KW-1185">Reference proteome</keyword>
<organism evidence="3 4">
    <name type="scientific">Streptomyces buecherae</name>
    <dbReference type="NCBI Taxonomy" id="2763006"/>
    <lineage>
        <taxon>Bacteria</taxon>
        <taxon>Bacillati</taxon>
        <taxon>Actinomycetota</taxon>
        <taxon>Actinomycetes</taxon>
        <taxon>Kitasatosporales</taxon>
        <taxon>Streptomycetaceae</taxon>
        <taxon>Streptomyces</taxon>
    </lineage>
</organism>
<dbReference type="PIRSF" id="PIRSF028177">
    <property type="entry name" value="Polyketide_synth_Omtfrase_TcmP"/>
    <property type="match status" value="1"/>
</dbReference>
<accession>A0A7H8N329</accession>
<evidence type="ECO:0000256" key="2">
    <source>
        <dbReference type="ARBA" id="ARBA00022679"/>
    </source>
</evidence>
<dbReference type="EMBL" id="CP054929">
    <property type="protein sequence ID" value="QKW48796.1"/>
    <property type="molecule type" value="Genomic_DNA"/>
</dbReference>
<gene>
    <name evidence="3" type="ORF">HUT08_03730</name>
</gene>
<name>A0A7H8N329_9ACTN</name>
<dbReference type="GO" id="GO:0008168">
    <property type="term" value="F:methyltransferase activity"/>
    <property type="evidence" value="ECO:0007669"/>
    <property type="project" value="UniProtKB-KW"/>
</dbReference>
<proteinExistence type="predicted"/>